<evidence type="ECO:0000313" key="1">
    <source>
        <dbReference type="EMBL" id="AKS41906.1"/>
    </source>
</evidence>
<name>A0A0K0XWB2_9GAMM</name>
<dbReference type="GO" id="GO:0009446">
    <property type="term" value="P:putrescine biosynthetic process"/>
    <property type="evidence" value="ECO:0007669"/>
    <property type="project" value="InterPro"/>
</dbReference>
<accession>A0A0K0XWB2</accession>
<dbReference type="PATRIC" id="fig|1579979.3.peg.1575"/>
<dbReference type="GO" id="GO:0047632">
    <property type="term" value="F:agmatine deiminase activity"/>
    <property type="evidence" value="ECO:0007669"/>
    <property type="project" value="TreeGrafter"/>
</dbReference>
<dbReference type="KEGG" id="wma:WM2015_1536"/>
<dbReference type="InterPro" id="IPR007466">
    <property type="entry name" value="Peptidyl-Arg-deiminase_porph"/>
</dbReference>
<protein>
    <submittedName>
        <fullName evidence="1">Agmatine deiminase</fullName>
    </submittedName>
</protein>
<evidence type="ECO:0000313" key="2">
    <source>
        <dbReference type="Proteomes" id="UP000066624"/>
    </source>
</evidence>
<dbReference type="EMBL" id="CP012154">
    <property type="protein sequence ID" value="AKS41906.1"/>
    <property type="molecule type" value="Genomic_DNA"/>
</dbReference>
<keyword evidence="2" id="KW-1185">Reference proteome</keyword>
<dbReference type="PANTHER" id="PTHR31377">
    <property type="entry name" value="AGMATINE DEIMINASE-RELATED"/>
    <property type="match status" value="1"/>
</dbReference>
<dbReference type="SUPFAM" id="SSF55909">
    <property type="entry name" value="Pentein"/>
    <property type="match status" value="1"/>
</dbReference>
<sequence>MIHVDFRLPAEWEPQSAVLLAWPHAGGDWSERLTAIREEYQALIEAILARQSVLLLVQPGDRSASQQLGERPGLHFIELPFDDTWCRDYGPIVLVAAGERLAMDFHFNGWGGKYNAENDDRINSGLARHPLFEKFQFRQSLFELEGGAIDSDGQGRLLVNWHCLETRHPHLSRQAIRAELSEAFNLEAVIGIDLPAMSGDDTDGHIDTLVRFAGPDTLVFQIQRDEALSTRLLGQLELLRRADGQPYRLIGLPPAQGFDPELPANYANFLLINGACLMPAYGVETDREAQQRLAEAFDDREIVPVPARTMISQFGGPHCASMQIPAALP</sequence>
<dbReference type="OrthoDB" id="9808013at2"/>
<dbReference type="GO" id="GO:0004668">
    <property type="term" value="F:protein-arginine deiminase activity"/>
    <property type="evidence" value="ECO:0007669"/>
    <property type="project" value="InterPro"/>
</dbReference>
<dbReference type="Pfam" id="PF04371">
    <property type="entry name" value="PAD_porph"/>
    <property type="match status" value="1"/>
</dbReference>
<organism evidence="1 2">
    <name type="scientific">Wenzhouxiangella marina</name>
    <dbReference type="NCBI Taxonomy" id="1579979"/>
    <lineage>
        <taxon>Bacteria</taxon>
        <taxon>Pseudomonadati</taxon>
        <taxon>Pseudomonadota</taxon>
        <taxon>Gammaproteobacteria</taxon>
        <taxon>Chromatiales</taxon>
        <taxon>Wenzhouxiangellaceae</taxon>
        <taxon>Wenzhouxiangella</taxon>
    </lineage>
</organism>
<dbReference type="RefSeq" id="WP_049725509.1">
    <property type="nucleotide sequence ID" value="NZ_CP012154.1"/>
</dbReference>
<reference evidence="1 2" key="1">
    <citation type="submission" date="2015-07" db="EMBL/GenBank/DDBJ databases">
        <authorList>
            <person name="Noorani M."/>
        </authorList>
    </citation>
    <scope>NUCLEOTIDE SEQUENCE [LARGE SCALE GENOMIC DNA]</scope>
    <source>
        <strain evidence="1 2">KCTC 42284</strain>
    </source>
</reference>
<proteinExistence type="predicted"/>
<dbReference type="Proteomes" id="UP000066624">
    <property type="component" value="Chromosome"/>
</dbReference>
<dbReference type="STRING" id="1579979.WM2015_1536"/>
<dbReference type="PANTHER" id="PTHR31377:SF0">
    <property type="entry name" value="AGMATINE DEIMINASE-RELATED"/>
    <property type="match status" value="1"/>
</dbReference>
<gene>
    <name evidence="1" type="ORF">WM2015_1536</name>
</gene>
<dbReference type="Gene3D" id="3.75.10.10">
    <property type="entry name" value="L-arginine/glycine Amidinotransferase, Chain A"/>
    <property type="match status" value="1"/>
</dbReference>
<dbReference type="AlphaFoldDB" id="A0A0K0XWB2"/>